<evidence type="ECO:0000256" key="4">
    <source>
        <dbReference type="ARBA" id="ARBA00022553"/>
    </source>
</evidence>
<dbReference type="InterPro" id="IPR036097">
    <property type="entry name" value="HisK_dim/P_sf"/>
</dbReference>
<dbReference type="GO" id="GO:0000155">
    <property type="term" value="F:phosphorelay sensor kinase activity"/>
    <property type="evidence" value="ECO:0007669"/>
    <property type="project" value="InterPro"/>
</dbReference>
<keyword evidence="9" id="KW-0902">Two-component regulatory system</keyword>
<evidence type="ECO:0000256" key="3">
    <source>
        <dbReference type="ARBA" id="ARBA00012438"/>
    </source>
</evidence>
<dbReference type="Gene3D" id="3.30.450.20">
    <property type="entry name" value="PAS domain"/>
    <property type="match status" value="3"/>
</dbReference>
<name>A0A0S6VVI8_9BACT</name>
<dbReference type="SUPFAM" id="SSF55874">
    <property type="entry name" value="ATPase domain of HSP90 chaperone/DNA topoisomerase II/histidine kinase"/>
    <property type="match status" value="1"/>
</dbReference>
<dbReference type="PANTHER" id="PTHR43047">
    <property type="entry name" value="TWO-COMPONENT HISTIDINE PROTEIN KINASE"/>
    <property type="match status" value="1"/>
</dbReference>
<feature type="domain" description="PAS" evidence="16">
    <location>
        <begin position="208"/>
        <end position="262"/>
    </location>
</feature>
<evidence type="ECO:0000256" key="10">
    <source>
        <dbReference type="ARBA" id="ARBA00023136"/>
    </source>
</evidence>
<proteinExistence type="predicted"/>
<evidence type="ECO:0000256" key="5">
    <source>
        <dbReference type="ARBA" id="ARBA00022679"/>
    </source>
</evidence>
<dbReference type="Gene3D" id="3.30.565.10">
    <property type="entry name" value="Histidine kinase-like ATPase, C-terminal domain"/>
    <property type="match status" value="1"/>
</dbReference>
<dbReference type="InterPro" id="IPR000014">
    <property type="entry name" value="PAS"/>
</dbReference>
<comment type="subcellular location">
    <subcellularLocation>
        <location evidence="2">Membrane</location>
    </subcellularLocation>
</comment>
<evidence type="ECO:0000259" key="16">
    <source>
        <dbReference type="PROSITE" id="PS50112"/>
    </source>
</evidence>
<dbReference type="CDD" id="cd17546">
    <property type="entry name" value="REC_hyHK_CKI1_RcsC-like"/>
    <property type="match status" value="1"/>
</dbReference>
<dbReference type="GO" id="GO:0006355">
    <property type="term" value="P:regulation of DNA-templated transcription"/>
    <property type="evidence" value="ECO:0007669"/>
    <property type="project" value="InterPro"/>
</dbReference>
<dbReference type="CDD" id="cd00130">
    <property type="entry name" value="PAS"/>
    <property type="match status" value="2"/>
</dbReference>
<keyword evidence="11" id="KW-0131">Cell cycle</keyword>
<dbReference type="Pfam" id="PF00989">
    <property type="entry name" value="PAS"/>
    <property type="match status" value="1"/>
</dbReference>
<dbReference type="SUPFAM" id="SSF55785">
    <property type="entry name" value="PYP-like sensor domain (PAS domain)"/>
    <property type="match status" value="3"/>
</dbReference>
<organism evidence="18">
    <name type="scientific">Candidatus Moduliflexus flocculans</name>
    <dbReference type="NCBI Taxonomy" id="1499966"/>
    <lineage>
        <taxon>Bacteria</taxon>
        <taxon>Candidatus Moduliflexota</taxon>
        <taxon>Candidatus Moduliflexia</taxon>
        <taxon>Candidatus Moduliflexales</taxon>
        <taxon>Candidatus Moduliflexaceae</taxon>
    </lineage>
</organism>
<dbReference type="Pfam" id="PF08448">
    <property type="entry name" value="PAS_4"/>
    <property type="match status" value="1"/>
</dbReference>
<dbReference type="InterPro" id="IPR013767">
    <property type="entry name" value="PAS_fold"/>
</dbReference>
<dbReference type="PROSITE" id="PS50112">
    <property type="entry name" value="PAS"/>
    <property type="match status" value="2"/>
</dbReference>
<dbReference type="Pfam" id="PF13188">
    <property type="entry name" value="PAS_8"/>
    <property type="match status" value="1"/>
</dbReference>
<dbReference type="SMART" id="SM00091">
    <property type="entry name" value="PAS"/>
    <property type="match status" value="3"/>
</dbReference>
<keyword evidence="7 18" id="KW-0418">Kinase</keyword>
<feature type="domain" description="PAC" evidence="17">
    <location>
        <begin position="113"/>
        <end position="165"/>
    </location>
</feature>
<feature type="coiled-coil region" evidence="13">
    <location>
        <begin position="156"/>
        <end position="197"/>
    </location>
</feature>
<dbReference type="PROSITE" id="PS50110">
    <property type="entry name" value="RESPONSE_REGULATORY"/>
    <property type="match status" value="1"/>
</dbReference>
<dbReference type="HOGENOM" id="CLU_000445_114_15_0"/>
<dbReference type="Pfam" id="PF00072">
    <property type="entry name" value="Response_reg"/>
    <property type="match status" value="1"/>
</dbReference>
<dbReference type="SUPFAM" id="SSF47384">
    <property type="entry name" value="Homodimeric domain of signal transducing histidine kinase"/>
    <property type="match status" value="1"/>
</dbReference>
<dbReference type="InterPro" id="IPR035965">
    <property type="entry name" value="PAS-like_dom_sf"/>
</dbReference>
<dbReference type="PANTHER" id="PTHR43047:SF64">
    <property type="entry name" value="HISTIDINE KINASE CONTAINING CHEY-HOMOLOGOUS RECEIVER DOMAIN AND PAS DOMAIN-RELATED"/>
    <property type="match status" value="1"/>
</dbReference>
<dbReference type="InterPro" id="IPR001789">
    <property type="entry name" value="Sig_transdc_resp-reg_receiver"/>
</dbReference>
<dbReference type="SUPFAM" id="SSF52172">
    <property type="entry name" value="CheY-like"/>
    <property type="match status" value="1"/>
</dbReference>
<dbReference type="Gene3D" id="1.10.287.130">
    <property type="match status" value="1"/>
</dbReference>
<dbReference type="PROSITE" id="PS50113">
    <property type="entry name" value="PAC"/>
    <property type="match status" value="3"/>
</dbReference>
<evidence type="ECO:0000256" key="2">
    <source>
        <dbReference type="ARBA" id="ARBA00004370"/>
    </source>
</evidence>
<reference evidence="18" key="1">
    <citation type="journal article" date="2015" name="PeerJ">
        <title>First genomic representation of candidate bacterial phylum KSB3 points to enhanced environmental sensing as a trigger of wastewater bulking.</title>
        <authorList>
            <person name="Sekiguchi Y."/>
            <person name="Ohashi A."/>
            <person name="Parks D.H."/>
            <person name="Yamauchi T."/>
            <person name="Tyson G.W."/>
            <person name="Hugenholtz P."/>
        </authorList>
    </citation>
    <scope>NUCLEOTIDE SEQUENCE [LARGE SCALE GENOMIC DNA]</scope>
</reference>
<dbReference type="InterPro" id="IPR003661">
    <property type="entry name" value="HisK_dim/P_dom"/>
</dbReference>
<dbReference type="FunFam" id="3.30.565.10:FF:000010">
    <property type="entry name" value="Sensor histidine kinase RcsC"/>
    <property type="match status" value="1"/>
</dbReference>
<dbReference type="AlphaFoldDB" id="A0A0S6VVI8"/>
<dbReference type="GO" id="GO:0016020">
    <property type="term" value="C:membrane"/>
    <property type="evidence" value="ECO:0007669"/>
    <property type="project" value="UniProtKB-SubCell"/>
</dbReference>
<evidence type="ECO:0000313" key="18">
    <source>
        <dbReference type="EMBL" id="GAK49046.1"/>
    </source>
</evidence>
<keyword evidence="6" id="KW-0547">Nucleotide-binding</keyword>
<keyword evidence="13" id="KW-0175">Coiled coil</keyword>
<dbReference type="PRINTS" id="PR00344">
    <property type="entry name" value="BCTRLSENSOR"/>
</dbReference>
<evidence type="ECO:0000259" key="14">
    <source>
        <dbReference type="PROSITE" id="PS50109"/>
    </source>
</evidence>
<dbReference type="CDD" id="cd00082">
    <property type="entry name" value="HisKA"/>
    <property type="match status" value="1"/>
</dbReference>
<dbReference type="InterPro" id="IPR036890">
    <property type="entry name" value="HATPase_C_sf"/>
</dbReference>
<dbReference type="InterPro" id="IPR005467">
    <property type="entry name" value="His_kinase_dom"/>
</dbReference>
<dbReference type="SMART" id="SM00448">
    <property type="entry name" value="REC"/>
    <property type="match status" value="1"/>
</dbReference>
<dbReference type="InterPro" id="IPR011006">
    <property type="entry name" value="CheY-like_superfamily"/>
</dbReference>
<dbReference type="InterPro" id="IPR003594">
    <property type="entry name" value="HATPase_dom"/>
</dbReference>
<evidence type="ECO:0000256" key="13">
    <source>
        <dbReference type="SAM" id="Coils"/>
    </source>
</evidence>
<dbReference type="SMART" id="SM00387">
    <property type="entry name" value="HATPase_c"/>
    <property type="match status" value="1"/>
</dbReference>
<dbReference type="EMBL" id="DF820455">
    <property type="protein sequence ID" value="GAK49046.1"/>
    <property type="molecule type" value="Genomic_DNA"/>
</dbReference>
<dbReference type="FunFam" id="1.10.287.130:FF:000038">
    <property type="entry name" value="Sensory transduction histidine kinase"/>
    <property type="match status" value="1"/>
</dbReference>
<feature type="domain" description="Response regulatory" evidence="15">
    <location>
        <begin position="717"/>
        <end position="833"/>
    </location>
</feature>
<dbReference type="SMART" id="SM00086">
    <property type="entry name" value="PAC"/>
    <property type="match status" value="3"/>
</dbReference>
<dbReference type="Gene3D" id="3.40.50.2300">
    <property type="match status" value="1"/>
</dbReference>
<keyword evidence="8" id="KW-0067">ATP-binding</keyword>
<evidence type="ECO:0000256" key="9">
    <source>
        <dbReference type="ARBA" id="ARBA00023012"/>
    </source>
</evidence>
<evidence type="ECO:0000256" key="1">
    <source>
        <dbReference type="ARBA" id="ARBA00000085"/>
    </source>
</evidence>
<dbReference type="NCBIfam" id="TIGR00229">
    <property type="entry name" value="sensory_box"/>
    <property type="match status" value="3"/>
</dbReference>
<dbReference type="CDD" id="cd16922">
    <property type="entry name" value="HATPase_EvgS-ArcB-TorS-like"/>
    <property type="match status" value="1"/>
</dbReference>
<dbReference type="SMART" id="SM00388">
    <property type="entry name" value="HisKA"/>
    <property type="match status" value="1"/>
</dbReference>
<dbReference type="InterPro" id="IPR013656">
    <property type="entry name" value="PAS_4"/>
</dbReference>
<dbReference type="Pfam" id="PF00512">
    <property type="entry name" value="HisKA"/>
    <property type="match status" value="1"/>
</dbReference>
<dbReference type="GO" id="GO:0005524">
    <property type="term" value="F:ATP binding"/>
    <property type="evidence" value="ECO:0007669"/>
    <property type="project" value="UniProtKB-KW"/>
</dbReference>
<feature type="domain" description="PAS" evidence="16">
    <location>
        <begin position="333"/>
        <end position="403"/>
    </location>
</feature>
<dbReference type="Proteomes" id="UP000030700">
    <property type="component" value="Unassembled WGS sequence"/>
</dbReference>
<dbReference type="EC" id="2.7.13.3" evidence="3"/>
<keyword evidence="19" id="KW-1185">Reference proteome</keyword>
<keyword evidence="4 12" id="KW-0597">Phosphoprotein</keyword>
<protein>
    <recommendedName>
        <fullName evidence="3">histidine kinase</fullName>
        <ecNumber evidence="3">2.7.13.3</ecNumber>
    </recommendedName>
</protein>
<evidence type="ECO:0000256" key="6">
    <source>
        <dbReference type="ARBA" id="ARBA00022741"/>
    </source>
</evidence>
<dbReference type="STRING" id="1499966.U14_00264"/>
<comment type="catalytic activity">
    <reaction evidence="1">
        <text>ATP + protein L-histidine = ADP + protein N-phospho-L-histidine.</text>
        <dbReference type="EC" id="2.7.13.3"/>
    </reaction>
</comment>
<feature type="domain" description="PAC" evidence="17">
    <location>
        <begin position="276"/>
        <end position="332"/>
    </location>
</feature>
<dbReference type="InterPro" id="IPR004358">
    <property type="entry name" value="Sig_transdc_His_kin-like_C"/>
</dbReference>
<evidence type="ECO:0000259" key="15">
    <source>
        <dbReference type="PROSITE" id="PS50110"/>
    </source>
</evidence>
<evidence type="ECO:0000256" key="7">
    <source>
        <dbReference type="ARBA" id="ARBA00022777"/>
    </source>
</evidence>
<feature type="domain" description="PAC" evidence="17">
    <location>
        <begin position="406"/>
        <end position="459"/>
    </location>
</feature>
<accession>A0A0S6VVI8</accession>
<dbReference type="Pfam" id="PF02518">
    <property type="entry name" value="HATPase_c"/>
    <property type="match status" value="1"/>
</dbReference>
<gene>
    <name evidence="18" type="ORF">U14_00264</name>
</gene>
<evidence type="ECO:0000256" key="11">
    <source>
        <dbReference type="ARBA" id="ARBA00023306"/>
    </source>
</evidence>
<feature type="modified residue" description="4-aspartylphosphate" evidence="12">
    <location>
        <position position="766"/>
    </location>
</feature>
<dbReference type="PROSITE" id="PS50109">
    <property type="entry name" value="HIS_KIN"/>
    <property type="match status" value="1"/>
</dbReference>
<keyword evidence="10" id="KW-0472">Membrane</keyword>
<evidence type="ECO:0000259" key="17">
    <source>
        <dbReference type="PROSITE" id="PS50113"/>
    </source>
</evidence>
<evidence type="ECO:0000313" key="19">
    <source>
        <dbReference type="Proteomes" id="UP000030700"/>
    </source>
</evidence>
<keyword evidence="5" id="KW-0808">Transferase</keyword>
<evidence type="ECO:0000256" key="8">
    <source>
        <dbReference type="ARBA" id="ARBA00022840"/>
    </source>
</evidence>
<dbReference type="InterPro" id="IPR001610">
    <property type="entry name" value="PAC"/>
</dbReference>
<feature type="domain" description="Histidine kinase" evidence="14">
    <location>
        <begin position="477"/>
        <end position="693"/>
    </location>
</feature>
<sequence>MNFFVYVTLICLFCFLLIWNRRLLRELAARKLAEEALRENETNLMALIENTDSLIWSVDPEYRLIFGNQVFHRNIREALGREFAKGESLLSEVIFAESRSYWQACYDRALQGEGFSFELARHFLDQSRWVEYRLSPIQEGGRILGVTILGRDITARKQAEEALRNNERVLRAQNDTLQALNEQYQTINEELAQTNDHLTATTRRLTESEERFRAIFENAPDGFLITDAETRQCRYANPAICRMLGYELEELLTLGIQHIHPEADLSYALENFERLRNGEVSMVDNLAMLRKDGSVFYIDLRGCTLYINQRQHLLGMFRDITERKQTETELRETRDYLEKLLNYANAPIIVWNPQLRITRFNAAFERLSGYAANEVLDKELTFLFPAASRAVSLASIERALRGEYWETVEIPIQRSDGGIRVVLWNSANIYAQDGVTLQATIAQGMDITDRKQAEEELLQAKESAETASRAKSRFLASMSHELRTPLNGILGYAQILARDSDLTTTQQEQILTIERCGQHLLSLINDILDLAKVEAGTLDVFETDFALSAFLQDITALIQMRSVSKGLTFRLEYTTLPAVVHGAEHRLRQVLLNILSNALKFTERGQITLRVSVIRDALIRFEVSDTGVGIAEEDLANIFEPFRQAGEQEYRMQGVGLGLAISRNFVRAMGGELHARSQLGVGSVFWFDLPLPQVAAPPALTQSLTERICGVFGTPPTILVVDDELISRFYLCDALTSVGIRVIEAANGGEGLTLAQEQRPDAVITDIVMPDMNGLDLIRRLRQTPELRNMVILAASASTYPEDQQACRDAGSQAFLSKPIHLDQLFASLHELLGVKWVYREERDAEEHAPNFAELVLPPANSLRALLEFAQIGDILELRRQLAALADTNAEWQPFLRPLQELAQQFRLTDIRAQLEAALARLK</sequence>
<evidence type="ECO:0000256" key="12">
    <source>
        <dbReference type="PROSITE-ProRule" id="PRU00169"/>
    </source>
</evidence>
<dbReference type="InterPro" id="IPR000700">
    <property type="entry name" value="PAS-assoc_C"/>
</dbReference>